<dbReference type="PANTHER" id="PTHR43068">
    <property type="entry name" value="SLR1854 PROTEIN"/>
    <property type="match status" value="1"/>
</dbReference>
<proteinExistence type="predicted"/>
<evidence type="ECO:0000313" key="1">
    <source>
        <dbReference type="EMBL" id="KAG0647411.1"/>
    </source>
</evidence>
<dbReference type="SUPFAM" id="SSF52317">
    <property type="entry name" value="Class I glutamine amidotransferase-like"/>
    <property type="match status" value="1"/>
</dbReference>
<gene>
    <name evidence="1" type="ORF">D0Z07_7212</name>
</gene>
<dbReference type="Proteomes" id="UP000785200">
    <property type="component" value="Unassembled WGS sequence"/>
</dbReference>
<dbReference type="EMBL" id="VNKQ01000013">
    <property type="protein sequence ID" value="KAG0647411.1"/>
    <property type="molecule type" value="Genomic_DNA"/>
</dbReference>
<name>A0A9P6VG83_9HELO</name>
<dbReference type="Pfam" id="PF17124">
    <property type="entry name" value="ThiJ_like"/>
    <property type="match status" value="1"/>
</dbReference>
<dbReference type="OrthoDB" id="543156at2759"/>
<evidence type="ECO:0000313" key="2">
    <source>
        <dbReference type="Proteomes" id="UP000785200"/>
    </source>
</evidence>
<protein>
    <recommendedName>
        <fullName evidence="3">Class I glutamine amidotransferase-like protein</fullName>
    </recommendedName>
</protein>
<dbReference type="PANTHER" id="PTHR43068:SF1">
    <property type="entry name" value="SLR1854 PROTEIN"/>
    <property type="match status" value="1"/>
</dbReference>
<organism evidence="1 2">
    <name type="scientific">Hyphodiscus hymeniophilus</name>
    <dbReference type="NCBI Taxonomy" id="353542"/>
    <lineage>
        <taxon>Eukaryota</taxon>
        <taxon>Fungi</taxon>
        <taxon>Dikarya</taxon>
        <taxon>Ascomycota</taxon>
        <taxon>Pezizomycotina</taxon>
        <taxon>Leotiomycetes</taxon>
        <taxon>Helotiales</taxon>
        <taxon>Hyphodiscaceae</taxon>
        <taxon>Hyphodiscus</taxon>
    </lineage>
</organism>
<keyword evidence="2" id="KW-1185">Reference proteome</keyword>
<dbReference type="AlphaFoldDB" id="A0A9P6VG83"/>
<dbReference type="Gene3D" id="3.40.50.880">
    <property type="match status" value="1"/>
</dbReference>
<dbReference type="InterPro" id="IPR029062">
    <property type="entry name" value="Class_I_gatase-like"/>
</dbReference>
<reference evidence="1" key="1">
    <citation type="submission" date="2019-07" db="EMBL/GenBank/DDBJ databases">
        <title>Hyphodiscus hymeniophilus genome sequencing and assembly.</title>
        <authorList>
            <person name="Kramer G."/>
            <person name="Nodwell J."/>
        </authorList>
    </citation>
    <scope>NUCLEOTIDE SEQUENCE</scope>
    <source>
        <strain evidence="1">ATCC 34498</strain>
    </source>
</reference>
<sequence length="253" mass="27720">MATIKVLIPMSDYGHDPTETAVPYAAFKKAGFEVHFATENGKTPECDRKMWQGMTQKLLGATQSAVSAYKTMASTPEFTTPLNWSSPTFTLEPYNLIFLPGGHEKSVRQLIDSPDIHKHLASYFPSTLKPSAKTVAAVCHGVMVLSETKGEDGKSVIHDCVTTALPARFEQVAFWGTRAFLGDYYKTYGVGSDDVEASVRQVLDDPVKQYKNSLGMSPFVVQDEKYNYISARFPADAKLLAEKTIALVSSSSG</sequence>
<comment type="caution">
    <text evidence="1">The sequence shown here is derived from an EMBL/GenBank/DDBJ whole genome shotgun (WGS) entry which is preliminary data.</text>
</comment>
<dbReference type="InterPro" id="IPR032633">
    <property type="entry name" value="ThiJ-like"/>
</dbReference>
<evidence type="ECO:0008006" key="3">
    <source>
        <dbReference type="Google" id="ProtNLM"/>
    </source>
</evidence>
<accession>A0A9P6VG83</accession>